<dbReference type="InterPro" id="IPR028098">
    <property type="entry name" value="Glyco_trans_4-like_N"/>
</dbReference>
<feature type="domain" description="Glycosyl transferase family 1" evidence="4">
    <location>
        <begin position="209"/>
        <end position="370"/>
    </location>
</feature>
<evidence type="ECO:0000256" key="3">
    <source>
        <dbReference type="SAM" id="MobiDB-lite"/>
    </source>
</evidence>
<evidence type="ECO:0000313" key="7">
    <source>
        <dbReference type="Proteomes" id="UP001317870"/>
    </source>
</evidence>
<keyword evidence="7" id="KW-1185">Reference proteome</keyword>
<reference evidence="6 7" key="1">
    <citation type="submission" date="2022-11" db="EMBL/GenBank/DDBJ databases">
        <title>Genome Sequencing of Nocardia sp. ON39_IFM12276 and assembly.</title>
        <authorList>
            <person name="Shimojima M."/>
            <person name="Toyokawa M."/>
            <person name="Uesaka K."/>
        </authorList>
    </citation>
    <scope>NUCLEOTIDE SEQUENCE [LARGE SCALE GENOMIC DNA]</scope>
    <source>
        <strain evidence="6 7">IFM 12276</strain>
    </source>
</reference>
<accession>A0ABM8CX33</accession>
<sequence length="435" mass="46175">MKIAMVSEHASPLAVLGGVDAGGQNVHVAELSAALCRQGHEVTVYTRRDDAQAPHAVTAAQGYRVIHVPAGPAHPLPKDELLPHISEFGAFLQQQWRDCRPDVVHAHFWMSGLAALQAAGPTGIPVVQTFHALGVVKRRHQGADDTSPADRVRLEQSIAERADRIIATCTDEVFELARIGVPQSRTSVIPCGVDLEQFTPHGASAPRSAEHRMVSVGRLVPRKGFDTAITALAALPDTELVLVGGPDDGDVADDPEGRRLLELADELGVRNRLHMLGQVPRTRMAPLLRSADVAVCTPWYEPFGITPLEAMACAVPVVAAAVGGLIDTVVDGVTGRLVPPHEPAQLADAVRDLLAAPEIRRKYGQAGRERVEARYSWDRIAAETLHAYRRVTAPAVRAGNGSGPTDGRALDPTGNDGLPTGSPAMGHGARANGHG</sequence>
<dbReference type="PANTHER" id="PTHR12526">
    <property type="entry name" value="GLYCOSYLTRANSFERASE"/>
    <property type="match status" value="1"/>
</dbReference>
<dbReference type="SUPFAM" id="SSF53756">
    <property type="entry name" value="UDP-Glycosyltransferase/glycogen phosphorylase"/>
    <property type="match status" value="1"/>
</dbReference>
<feature type="domain" description="Glycosyltransferase subfamily 4-like N-terminal" evidence="5">
    <location>
        <begin position="22"/>
        <end position="197"/>
    </location>
</feature>
<dbReference type="InterPro" id="IPR001296">
    <property type="entry name" value="Glyco_trans_1"/>
</dbReference>
<keyword evidence="2 6" id="KW-0808">Transferase</keyword>
<dbReference type="PANTHER" id="PTHR12526:SF635">
    <property type="entry name" value="GLYCOSYL TRANSFERASE GROUP 1"/>
    <property type="match status" value="1"/>
</dbReference>
<keyword evidence="1" id="KW-0328">Glycosyltransferase</keyword>
<protein>
    <submittedName>
        <fullName evidence="6">Glycosyl transferase</fullName>
    </submittedName>
</protein>
<proteinExistence type="predicted"/>
<evidence type="ECO:0000259" key="5">
    <source>
        <dbReference type="Pfam" id="PF13439"/>
    </source>
</evidence>
<organism evidence="6 7">
    <name type="scientific">Nocardia sputorum</name>
    <dbReference type="NCBI Taxonomy" id="2984338"/>
    <lineage>
        <taxon>Bacteria</taxon>
        <taxon>Bacillati</taxon>
        <taxon>Actinomycetota</taxon>
        <taxon>Actinomycetes</taxon>
        <taxon>Mycobacteriales</taxon>
        <taxon>Nocardiaceae</taxon>
        <taxon>Nocardia</taxon>
    </lineage>
</organism>
<dbReference type="Pfam" id="PF13439">
    <property type="entry name" value="Glyco_transf_4"/>
    <property type="match status" value="1"/>
</dbReference>
<evidence type="ECO:0000313" key="6">
    <source>
        <dbReference type="EMBL" id="BDT99531.1"/>
    </source>
</evidence>
<dbReference type="Pfam" id="PF00534">
    <property type="entry name" value="Glycos_transf_1"/>
    <property type="match status" value="1"/>
</dbReference>
<feature type="region of interest" description="Disordered" evidence="3">
    <location>
        <begin position="396"/>
        <end position="435"/>
    </location>
</feature>
<gene>
    <name evidence="6" type="ORF">IFM12276_25600</name>
</gene>
<dbReference type="EMBL" id="AP026978">
    <property type="protein sequence ID" value="BDT99531.1"/>
    <property type="molecule type" value="Genomic_DNA"/>
</dbReference>
<dbReference type="Gene3D" id="3.40.50.2000">
    <property type="entry name" value="Glycogen Phosphorylase B"/>
    <property type="match status" value="2"/>
</dbReference>
<name>A0ABM8CX33_9NOCA</name>
<evidence type="ECO:0000259" key="4">
    <source>
        <dbReference type="Pfam" id="PF00534"/>
    </source>
</evidence>
<dbReference type="RefSeq" id="WP_281879684.1">
    <property type="nucleotide sequence ID" value="NZ_AP026978.1"/>
</dbReference>
<dbReference type="GO" id="GO:0016740">
    <property type="term" value="F:transferase activity"/>
    <property type="evidence" value="ECO:0007669"/>
    <property type="project" value="UniProtKB-KW"/>
</dbReference>
<evidence type="ECO:0000256" key="2">
    <source>
        <dbReference type="ARBA" id="ARBA00022679"/>
    </source>
</evidence>
<evidence type="ECO:0000256" key="1">
    <source>
        <dbReference type="ARBA" id="ARBA00022676"/>
    </source>
</evidence>
<dbReference type="Proteomes" id="UP001317870">
    <property type="component" value="Chromosome"/>
</dbReference>